<protein>
    <recommendedName>
        <fullName evidence="4">Lipoprotein</fullName>
    </recommendedName>
</protein>
<name>A0A3S7UZH2_9BACT</name>
<feature type="signal peptide" evidence="2">
    <location>
        <begin position="1"/>
        <end position="21"/>
    </location>
</feature>
<sequence length="488" mass="53118">MRRTALSLSFVALAASSVACGNKGTPSPVPEKDAPTSVSSAAPSDAAPLAAPVPEAPKEAPTFQLEEFAPGGRHPTDIYAIEGALMVVEGLRVGRIEGDRIEWIDKTIPDFLAYGGSHINSVHGRWPDAVDVLYSSNNGRAPAPSYMPLTGKGGTMTFQPGGGAGAIAGLAWTGDTLMLAGYSGENGHQFVPVRGPVITRHRQTPAEAGCKKGEVYQNEYQPPAPAIAPESLGSTRAGTMMSYGSLCEKRGPAMEIWDKVTGKSRIVDLSEFATSLGYWVHFLRAPGDDEVWVFSDSASLILHYVNDKFEALPKLENPMTDAFVSPKGELYARDAWTVNRFEDGKWKLVARMPWHYTRSSMVIDKDGQFWIGAALTVYKLKEGPRIAYHEGCATPFVFLYDVSYDNAKDFTFPSTRKALATFPGVDELSLVEFYEGGRRLGLKVPSKEQGEAVIAHIKANMKDEHPVLLCYDPKKPRNIEMKTKAKGK</sequence>
<dbReference type="AlphaFoldDB" id="A0A3S7UZH2"/>
<feature type="chain" id="PRO_5019483734" description="Lipoprotein" evidence="2">
    <location>
        <begin position="22"/>
        <end position="488"/>
    </location>
</feature>
<evidence type="ECO:0008006" key="4">
    <source>
        <dbReference type="Google" id="ProtNLM"/>
    </source>
</evidence>
<feature type="region of interest" description="Disordered" evidence="1">
    <location>
        <begin position="20"/>
        <end position="54"/>
    </location>
</feature>
<feature type="compositionally biased region" description="Low complexity" evidence="1">
    <location>
        <begin position="35"/>
        <end position="53"/>
    </location>
</feature>
<reference evidence="3" key="1">
    <citation type="journal article" date="2018" name="J. Ind. Microbiol. Biotechnol.">
        <title>Genome mining reveals uncommon alkylpyrones as type III PKS products from myxobacteria.</title>
        <authorList>
            <person name="Hug J.J."/>
            <person name="Panter F."/>
            <person name="Krug D."/>
            <person name="Muller R."/>
        </authorList>
    </citation>
    <scope>NUCLEOTIDE SEQUENCE</scope>
    <source>
        <strain evidence="3">Sp. MSr9030</strain>
    </source>
</reference>
<evidence type="ECO:0000313" key="3">
    <source>
        <dbReference type="EMBL" id="AYM54140.1"/>
    </source>
</evidence>
<keyword evidence="2" id="KW-0732">Signal</keyword>
<dbReference type="EMBL" id="MH908917">
    <property type="protein sequence ID" value="AYM54140.1"/>
    <property type="molecule type" value="Genomic_DNA"/>
</dbReference>
<evidence type="ECO:0000256" key="1">
    <source>
        <dbReference type="SAM" id="MobiDB-lite"/>
    </source>
</evidence>
<organism evidence="3">
    <name type="scientific">Chondromyces catenulatus</name>
    <dbReference type="NCBI Taxonomy" id="1653841"/>
    <lineage>
        <taxon>Bacteria</taxon>
        <taxon>Pseudomonadati</taxon>
        <taxon>Myxococcota</taxon>
        <taxon>Polyangia</taxon>
        <taxon>Polyangiales</taxon>
        <taxon>Polyangiaceae</taxon>
        <taxon>Chondromyces</taxon>
    </lineage>
</organism>
<evidence type="ECO:0000256" key="2">
    <source>
        <dbReference type="SAM" id="SignalP"/>
    </source>
</evidence>
<dbReference type="PROSITE" id="PS51257">
    <property type="entry name" value="PROKAR_LIPOPROTEIN"/>
    <property type="match status" value="1"/>
</dbReference>
<accession>A0A3S7UZH2</accession>
<proteinExistence type="predicted"/>